<accession>A0A3M6T862</accession>
<name>A0A3M6T862_POCDA</name>
<keyword evidence="5" id="KW-1185">Reference proteome</keyword>
<dbReference type="PANTHER" id="PTHR32387:SF0">
    <property type="entry name" value="PROTEIN NO VEIN"/>
    <property type="match status" value="1"/>
</dbReference>
<dbReference type="OrthoDB" id="1262810at2759"/>
<dbReference type="SUPFAM" id="SSF55874">
    <property type="entry name" value="ATPase domain of HSP90 chaperone/DNA topoisomerase II/histidine kinase"/>
    <property type="match status" value="1"/>
</dbReference>
<dbReference type="Proteomes" id="UP000275408">
    <property type="component" value="Unassembled WGS sequence"/>
</dbReference>
<dbReference type="Pfam" id="PF13020">
    <property type="entry name" value="NOV_C"/>
    <property type="match status" value="1"/>
</dbReference>
<dbReference type="Gene3D" id="3.30.565.10">
    <property type="entry name" value="Histidine kinase-like ATPase, C-terminal domain"/>
    <property type="match status" value="1"/>
</dbReference>
<feature type="domain" description="Sacsin/Nov" evidence="3">
    <location>
        <begin position="977"/>
        <end position="1080"/>
    </location>
</feature>
<dbReference type="InterPro" id="IPR036890">
    <property type="entry name" value="HATPase_C_sf"/>
</dbReference>
<evidence type="ECO:0000259" key="3">
    <source>
        <dbReference type="Pfam" id="PF25794"/>
    </source>
</evidence>
<dbReference type="InterPro" id="IPR024975">
    <property type="entry name" value="NOV_C"/>
</dbReference>
<feature type="compositionally biased region" description="Acidic residues" evidence="1">
    <location>
        <begin position="1106"/>
        <end position="1117"/>
    </location>
</feature>
<evidence type="ECO:0000313" key="5">
    <source>
        <dbReference type="Proteomes" id="UP000275408"/>
    </source>
</evidence>
<proteinExistence type="predicted"/>
<dbReference type="EMBL" id="RCHS01004094">
    <property type="protein sequence ID" value="RMX37597.1"/>
    <property type="molecule type" value="Genomic_DNA"/>
</dbReference>
<dbReference type="Pfam" id="PF25794">
    <property type="entry name" value="SACS"/>
    <property type="match status" value="1"/>
</dbReference>
<feature type="non-terminal residue" evidence="4">
    <location>
        <position position="2709"/>
    </location>
</feature>
<feature type="compositionally biased region" description="Polar residues" evidence="1">
    <location>
        <begin position="9"/>
        <end position="24"/>
    </location>
</feature>
<feature type="region of interest" description="Disordered" evidence="1">
    <location>
        <begin position="1"/>
        <end position="65"/>
    </location>
</feature>
<feature type="region of interest" description="Disordered" evidence="1">
    <location>
        <begin position="1100"/>
        <end position="1127"/>
    </location>
</feature>
<feature type="region of interest" description="Disordered" evidence="1">
    <location>
        <begin position="2360"/>
        <end position="2521"/>
    </location>
</feature>
<feature type="non-terminal residue" evidence="4">
    <location>
        <position position="1"/>
    </location>
</feature>
<reference evidence="4 5" key="1">
    <citation type="journal article" date="2018" name="Sci. Rep.">
        <title>Comparative analysis of the Pocillopora damicornis genome highlights role of immune system in coral evolution.</title>
        <authorList>
            <person name="Cunning R."/>
            <person name="Bay R.A."/>
            <person name="Gillette P."/>
            <person name="Baker A.C."/>
            <person name="Traylor-Knowles N."/>
        </authorList>
    </citation>
    <scope>NUCLEOTIDE SEQUENCE [LARGE SCALE GENOMIC DNA]</scope>
    <source>
        <strain evidence="4">RSMAS</strain>
        <tissue evidence="4">Whole animal</tissue>
    </source>
</reference>
<feature type="compositionally biased region" description="Basic and acidic residues" evidence="1">
    <location>
        <begin position="2360"/>
        <end position="2373"/>
    </location>
</feature>
<comment type="caution">
    <text evidence="4">The sequence shown here is derived from an EMBL/GenBank/DDBJ whole genome shotgun (WGS) entry which is preliminary data.</text>
</comment>
<evidence type="ECO:0000259" key="2">
    <source>
        <dbReference type="Pfam" id="PF13020"/>
    </source>
</evidence>
<dbReference type="InterPro" id="IPR058210">
    <property type="entry name" value="SACS/Nov_dom"/>
</dbReference>
<organism evidence="4 5">
    <name type="scientific">Pocillopora damicornis</name>
    <name type="common">Cauliflower coral</name>
    <name type="synonym">Millepora damicornis</name>
    <dbReference type="NCBI Taxonomy" id="46731"/>
    <lineage>
        <taxon>Eukaryota</taxon>
        <taxon>Metazoa</taxon>
        <taxon>Cnidaria</taxon>
        <taxon>Anthozoa</taxon>
        <taxon>Hexacorallia</taxon>
        <taxon>Scleractinia</taxon>
        <taxon>Astrocoeniina</taxon>
        <taxon>Pocilloporidae</taxon>
        <taxon>Pocillopora</taxon>
    </lineage>
</organism>
<protein>
    <submittedName>
        <fullName evidence="4">Uncharacterized protein</fullName>
    </submittedName>
</protein>
<dbReference type="STRING" id="46731.A0A3M6T862"/>
<sequence length="2709" mass="306966">SRAQRHRTPSQNTKLSTGSPQAQSLPFAEIRQQQAEEEMQFAIGGLPSPHAGHERPLPEVNMPSPARREHLFPLPKYNETRIREVGTPGPFERSISHAHNEMNSITSKGKSVRNASFREVNKAAEEIITSLSEKDRFVGLEKVKAALCKEFGKTSLSAFGFRTERDIPALKELIEKQAKVNLFVHAYVMSNSISTLYELNQSLSDLFLKSDFEELNLGPLLKQPVVYDMFKAPQGLPQVPHVTTIQILKHLENYMDEEDLWRKKVDLEKFMEYLSEEYQCGTPFELGVRIQSIGLAISVIKKAKRCESEKWKDIREQVSADMDEEIQRRLQKIKKDLLGQDHGDSRSCVKKFLDTSPSDALKAVFNCCLEMFEGSREKGITQFLTTVIEDSLGRQLFQLALYMSCKRLLGDALENLVNERVKTELEAAASLASHTETETGPDPPSEGIIVKEVNEWLNKAEHTDLATLARIEENVMNRYSGFDGFEAFGYGSFLKFLMKHKALREAIAEVGGIASSGKRGTGLGLRVSLDSVLDFISQCGTEPSPESIEQYLCDYYNVSKVTDLGFGSAANLVKKAVERKKNFVGANIPSIVYEAALLRRSSGVGDTDGTILSTCSGGVLGFKSKEEALEAIKSTPLLEDVSLWTHWDEVFGGEVSKLGDLKSFLENEGILLSTRKTSSQSQNPLVVMETSPGVLLRVTMDTSPDMFRECTRHRDVIGATGHLVSMVMMNGGVSNTPVALLANHVQSSLASMGVDDRSDCDHRSTFVLKCLTRMPLRLARAVGAKVFFEPLKKLVGSTEVASLLLRSCFTQSQRDRLHLLGFVLGIGEWRDDFLSRVACKREEDEGLVFGSYSDDEQKRPIGVVKPVAAHISSTLQTETSTESEPEGDIAVPQDQENFAEKAGDEVTSSTQDEFPEVPPTPCPPPTQQEDECKAVIDQIRRDDFGIGIELGEEESKLVQRQREREGRGLARLSSELYSRDTHFVLELVQNADDNSYPEVCSDPGFPSLLFVLERDRIVILNNEIGFEEKNIRALCDVGRSTKGKHRYGYIGQKGIGFKSVFRVTDCPEVHSNGYHIRFDAKSGPIGYILPEWIGGNCSEEKTMDNLGDESNDDEEGDNGGGVSSSGDEFSCWPTRIVLPLNDEHRQNEKSSLVPRFHDIRPSLLLFLHRLRGIFIQDKVHNSRSEMIRKDLGDNIMEIKHTRGTDRWLVIKKQLDASNMKEDVEMTELALAFPLFDGLGSTSSLRIRHQNLPPQNVFAYLPLRSYGFRFIIQGDFEVPSSREDVDSDKSWNQWLREEIPQLFIDALSVFMVHPSFSGLSSVVSYLQFVPLEEEILDFFSPVARHILKLLQSKCCIPVIVSRNKTEEPTEADNGKSYNWVLPTEAIFSEDSVIQELITPSLLKEHLGLSYLHPEIVPALNPTLRSRLGIETLSSRHLMDIGRAEVKKASNESDEPTSHSKDCKLDVVRIAWVARWLQCMYRCLEQERNSSQEMLDRIRSLRVIPLTDGTFVNLKEESVFLPLSLQKISEEAIPKAKKGSKSQEQTTFSVLEKDLFTVHPSLFSSLDDIGRSQVEQLLRSLGVKVWSPKELVNSHIIPTFKSDKWKSRSNEVLRSYLVYILEERLKDPSVCDMDELKSCVQILTDKGVSNPTITSIHFTPKYGSIIDLAGRLPSISWTLIDESYLDRYAGLKARSTDWKEFLTKLGVKHFLAIKKKQVKIHRDTMAKSPWASYEKIWQTTPDGFYIINDWACEQFEEFLQKIDTTDAKQQISPEESKFLAQCIDERWDDEYAQYAEESVRVEDTNGHNLKETRSSFYLNLITQPWMASTTGGKDFHLPRDLFVQSEIVYQLLENHVKYVAADLKSLAFKEILRIRENVDVDWLMNEMKKWSGGGCQRMDGNQRKEFTTSVAHMSRVYSFLLEKTNHSEVERRKICEAFLKNEMIFVPHRPPSQPQSTRQSAGFFYLNKDVCWTDPTDVSSKLLKEQDKKTTRPLLEIFYGRQGAQESLATFFVDLIRVDATPNGGEYIEMASTVAEVSRFPSPTSLSDMLKIFATLGNKCVGRDHNDSLRFDQQTDEAMANFLKQHLQDDQKCIFPTADKWVALTDKPLIVDDRNLLKIFQKEKSVHFLDFRDFFQPQKRGSPKHGPPNEHELRKHYVSLFLKTCEVTTLSKCIKKEFTPGGSVKYQCVPVQKHFHQLIPCVQRFLYSRYQSEYQELSNQGFAQKLSQMKFATVPSLATVYSLSTHPDVHVHLEEKSGIEEAGDMYCLYVAQEHQDNLEVLNAEIIKLLFGGKKQGASDLNNFLVAVKNYSGNDLDSYLEDKQDLEPLPQDEERWIVLPPEVPEIVMDEGEEAVNEAVPFHKETTTPSRSGDDGLHSWPPKSSAQYDKAFKREGDPGGKPILKTWPLPEPPETTDEPLREENQDYLVQRPTQRDINTTRAPEGMSEKPLRGEDRKPVQDNPGAVVPRQQRTENDAEQPPEVIVEDTLVNNQQISSRETASDLCPNDNENRQQNAKLVEPPPPQVPIFVTIPGDEARLTYPSRSYVRFDGSPSEVDFEDLQFNGDQRILERIPLVDNPNKEDIGRWGEQCVFEFLQEQARSFPPGSCEIIWMNENENTTTPYDIEIRQHISGVKESDKRTVVTFVEVKTTSSDQKDSFELSVPELQFALKHQVAFHLYRVFNAGKPDIVRIRRLQNLATHLEKKTVKLCMVI</sequence>
<feature type="domain" description="Protein NO VEIN C-terminal" evidence="2">
    <location>
        <begin position="2584"/>
        <end position="2683"/>
    </location>
</feature>
<feature type="compositionally biased region" description="Polar residues" evidence="1">
    <location>
        <begin position="2427"/>
        <end position="2437"/>
    </location>
</feature>
<feature type="compositionally biased region" description="Polar residues" evidence="1">
    <location>
        <begin position="2485"/>
        <end position="2495"/>
    </location>
</feature>
<gene>
    <name evidence="4" type="ORF">pdam_00007904</name>
</gene>
<feature type="compositionally biased region" description="Pro residues" evidence="1">
    <location>
        <begin position="916"/>
        <end position="926"/>
    </location>
</feature>
<evidence type="ECO:0000256" key="1">
    <source>
        <dbReference type="SAM" id="MobiDB-lite"/>
    </source>
</evidence>
<feature type="compositionally biased region" description="Basic and acidic residues" evidence="1">
    <location>
        <begin position="2442"/>
        <end position="2455"/>
    </location>
</feature>
<dbReference type="PANTHER" id="PTHR32387">
    <property type="entry name" value="WU:FJ29H11"/>
    <property type="match status" value="1"/>
</dbReference>
<dbReference type="InterPro" id="IPR052957">
    <property type="entry name" value="Auxin_embryo_med"/>
</dbReference>
<evidence type="ECO:0000313" key="4">
    <source>
        <dbReference type="EMBL" id="RMX37597.1"/>
    </source>
</evidence>
<feature type="region of interest" description="Disordered" evidence="1">
    <location>
        <begin position="901"/>
        <end position="929"/>
    </location>
</feature>
<dbReference type="NCBIfam" id="NF047352">
    <property type="entry name" value="P_loop_sacsin"/>
    <property type="match status" value="1"/>
</dbReference>